<dbReference type="Gramene" id="BGIOSGA016243-TA">
    <property type="protein sequence ID" value="BGIOSGA016243-PA"/>
    <property type="gene ID" value="BGIOSGA016243"/>
</dbReference>
<dbReference type="Proteomes" id="UP000007015">
    <property type="component" value="Chromosome 4"/>
</dbReference>
<evidence type="ECO:0000313" key="1">
    <source>
        <dbReference type="EMBL" id="EEC77156.1"/>
    </source>
</evidence>
<organism evidence="1 2">
    <name type="scientific">Oryza sativa subsp. indica</name>
    <name type="common">Rice</name>
    <dbReference type="NCBI Taxonomy" id="39946"/>
    <lineage>
        <taxon>Eukaryota</taxon>
        <taxon>Viridiplantae</taxon>
        <taxon>Streptophyta</taxon>
        <taxon>Embryophyta</taxon>
        <taxon>Tracheophyta</taxon>
        <taxon>Spermatophyta</taxon>
        <taxon>Magnoliopsida</taxon>
        <taxon>Liliopsida</taxon>
        <taxon>Poales</taxon>
        <taxon>Poaceae</taxon>
        <taxon>BOP clade</taxon>
        <taxon>Oryzoideae</taxon>
        <taxon>Oryzeae</taxon>
        <taxon>Oryzinae</taxon>
        <taxon>Oryza</taxon>
        <taxon>Oryza sativa</taxon>
    </lineage>
</organism>
<reference evidence="1 2" key="1">
    <citation type="journal article" date="2005" name="PLoS Biol.">
        <title>The genomes of Oryza sativa: a history of duplications.</title>
        <authorList>
            <person name="Yu J."/>
            <person name="Wang J."/>
            <person name="Lin W."/>
            <person name="Li S."/>
            <person name="Li H."/>
            <person name="Zhou J."/>
            <person name="Ni P."/>
            <person name="Dong W."/>
            <person name="Hu S."/>
            <person name="Zeng C."/>
            <person name="Zhang J."/>
            <person name="Zhang Y."/>
            <person name="Li R."/>
            <person name="Xu Z."/>
            <person name="Li S."/>
            <person name="Li X."/>
            <person name="Zheng H."/>
            <person name="Cong L."/>
            <person name="Lin L."/>
            <person name="Yin J."/>
            <person name="Geng J."/>
            <person name="Li G."/>
            <person name="Shi J."/>
            <person name="Liu J."/>
            <person name="Lv H."/>
            <person name="Li J."/>
            <person name="Wang J."/>
            <person name="Deng Y."/>
            <person name="Ran L."/>
            <person name="Shi X."/>
            <person name="Wang X."/>
            <person name="Wu Q."/>
            <person name="Li C."/>
            <person name="Ren X."/>
            <person name="Wang J."/>
            <person name="Wang X."/>
            <person name="Li D."/>
            <person name="Liu D."/>
            <person name="Zhang X."/>
            <person name="Ji Z."/>
            <person name="Zhao W."/>
            <person name="Sun Y."/>
            <person name="Zhang Z."/>
            <person name="Bao J."/>
            <person name="Han Y."/>
            <person name="Dong L."/>
            <person name="Ji J."/>
            <person name="Chen P."/>
            <person name="Wu S."/>
            <person name="Liu J."/>
            <person name="Xiao Y."/>
            <person name="Bu D."/>
            <person name="Tan J."/>
            <person name="Yang L."/>
            <person name="Ye C."/>
            <person name="Zhang J."/>
            <person name="Xu J."/>
            <person name="Zhou Y."/>
            <person name="Yu Y."/>
            <person name="Zhang B."/>
            <person name="Zhuang S."/>
            <person name="Wei H."/>
            <person name="Liu B."/>
            <person name="Lei M."/>
            <person name="Yu H."/>
            <person name="Li Y."/>
            <person name="Xu H."/>
            <person name="Wei S."/>
            <person name="He X."/>
            <person name="Fang L."/>
            <person name="Zhang Z."/>
            <person name="Zhang Y."/>
            <person name="Huang X."/>
            <person name="Su Z."/>
            <person name="Tong W."/>
            <person name="Li J."/>
            <person name="Tong Z."/>
            <person name="Li S."/>
            <person name="Ye J."/>
            <person name="Wang L."/>
            <person name="Fang L."/>
            <person name="Lei T."/>
            <person name="Chen C."/>
            <person name="Chen H."/>
            <person name="Xu Z."/>
            <person name="Li H."/>
            <person name="Huang H."/>
            <person name="Zhang F."/>
            <person name="Xu H."/>
            <person name="Li N."/>
            <person name="Zhao C."/>
            <person name="Li S."/>
            <person name="Dong L."/>
            <person name="Huang Y."/>
            <person name="Li L."/>
            <person name="Xi Y."/>
            <person name="Qi Q."/>
            <person name="Li W."/>
            <person name="Zhang B."/>
            <person name="Hu W."/>
            <person name="Zhang Y."/>
            <person name="Tian X."/>
            <person name="Jiao Y."/>
            <person name="Liang X."/>
            <person name="Jin J."/>
            <person name="Gao L."/>
            <person name="Zheng W."/>
            <person name="Hao B."/>
            <person name="Liu S."/>
            <person name="Wang W."/>
            <person name="Yuan L."/>
            <person name="Cao M."/>
            <person name="McDermott J."/>
            <person name="Samudrala R."/>
            <person name="Wang J."/>
            <person name="Wong G.K."/>
            <person name="Yang H."/>
        </authorList>
    </citation>
    <scope>NUCLEOTIDE SEQUENCE [LARGE SCALE GENOMIC DNA]</scope>
    <source>
        <strain evidence="2">cv. 93-11</strain>
    </source>
</reference>
<accession>B8AT27</accession>
<dbReference type="AlphaFoldDB" id="B8AT27"/>
<proteinExistence type="predicted"/>
<gene>
    <name evidence="1" type="ORF">OsI_15613</name>
</gene>
<keyword evidence="2" id="KW-1185">Reference proteome</keyword>
<protein>
    <submittedName>
        <fullName evidence="1">Uncharacterized protein</fullName>
    </submittedName>
</protein>
<name>B8AT27_ORYSI</name>
<evidence type="ECO:0000313" key="2">
    <source>
        <dbReference type="Proteomes" id="UP000007015"/>
    </source>
</evidence>
<dbReference type="EMBL" id="CM000129">
    <property type="protein sequence ID" value="EEC77156.1"/>
    <property type="molecule type" value="Genomic_DNA"/>
</dbReference>
<dbReference type="HOGENOM" id="CLU_2626342_0_0_1"/>
<sequence>MVRMLTIMRCKPSITDKVILKLTVHNDPITVKCVIQVAFIVVAIQEFTKRHALPILHTTILALDDRELGPKGPNSHIG</sequence>